<dbReference type="Proteomes" id="UP000507979">
    <property type="component" value="Unassembled WGS sequence"/>
</dbReference>
<evidence type="ECO:0000313" key="2">
    <source>
        <dbReference type="EMBL" id="CAB3637579.1"/>
    </source>
</evidence>
<protein>
    <recommendedName>
        <fullName evidence="1">NADP-dependent oxidoreductase domain-containing protein</fullName>
    </recommendedName>
</protein>
<dbReference type="RefSeq" id="WP_054430812.1">
    <property type="nucleotide sequence ID" value="NZ_CADIJR010000012.1"/>
</dbReference>
<dbReference type="EMBL" id="CADIJR010000012">
    <property type="protein sequence ID" value="CAB3637579.1"/>
    <property type="molecule type" value="Genomic_DNA"/>
</dbReference>
<accession>A0A6J5A6Q0</accession>
<name>A0A6J5A6Q0_9BURK</name>
<sequence>MSRRLVLGTAQFGLPYGIANQTGRVAPSAVRHILADARDSGVDTLDTAIAYGDSESALGDANVAGWQIISKLPGMPDDCGDCATWVRQQLEGSLRRLRVDALHGLLLHRPEQLLGGQGAALARTLRELRREGLVAKVGVSIYAPQELEALLQVLDIDMVQAPLSVLDQRMIVSGWADRLKAAGIELHVRSVFLQGLLLMARGDRAEKFDRWDGLWQEWERWLQATEIPAINACLRFALSVPSVDKVVVGVDSLEQLRGILAVTQAPLPDLPVWPSPIDTDLVNPARWSAL</sequence>
<feature type="domain" description="NADP-dependent oxidoreductase" evidence="1">
    <location>
        <begin position="4"/>
        <end position="269"/>
    </location>
</feature>
<dbReference type="InterPro" id="IPR023210">
    <property type="entry name" value="NADP_OxRdtase_dom"/>
</dbReference>
<dbReference type="PANTHER" id="PTHR43312:SF1">
    <property type="entry name" value="NADP-DEPENDENT OXIDOREDUCTASE DOMAIN-CONTAINING PROTEIN"/>
    <property type="match status" value="1"/>
</dbReference>
<dbReference type="PANTHER" id="PTHR43312">
    <property type="entry name" value="D-THREO-ALDOSE 1-DEHYDROGENASE"/>
    <property type="match status" value="1"/>
</dbReference>
<reference evidence="2 3" key="1">
    <citation type="submission" date="2020-04" db="EMBL/GenBank/DDBJ databases">
        <authorList>
            <person name="De Canck E."/>
        </authorList>
    </citation>
    <scope>NUCLEOTIDE SEQUENCE [LARGE SCALE GENOMIC DNA]</scope>
    <source>
        <strain evidence="2 3">LMG 26845</strain>
    </source>
</reference>
<dbReference type="Pfam" id="PF00248">
    <property type="entry name" value="Aldo_ket_red"/>
    <property type="match status" value="1"/>
</dbReference>
<dbReference type="GeneID" id="92897695"/>
<evidence type="ECO:0000313" key="3">
    <source>
        <dbReference type="Proteomes" id="UP000507979"/>
    </source>
</evidence>
<dbReference type="Gene3D" id="3.20.20.100">
    <property type="entry name" value="NADP-dependent oxidoreductase domain"/>
    <property type="match status" value="1"/>
</dbReference>
<gene>
    <name evidence="2" type="ORF">LMG26845_01844</name>
</gene>
<proteinExistence type="predicted"/>
<dbReference type="InterPro" id="IPR036812">
    <property type="entry name" value="NAD(P)_OxRdtase_dom_sf"/>
</dbReference>
<evidence type="ECO:0000259" key="1">
    <source>
        <dbReference type="Pfam" id="PF00248"/>
    </source>
</evidence>
<dbReference type="InterPro" id="IPR053135">
    <property type="entry name" value="AKR2_Oxidoreductase"/>
</dbReference>
<dbReference type="SUPFAM" id="SSF51430">
    <property type="entry name" value="NAD(P)-linked oxidoreductase"/>
    <property type="match status" value="1"/>
</dbReference>
<organism evidence="2 3">
    <name type="scientific">Achromobacter insuavis</name>
    <dbReference type="NCBI Taxonomy" id="1287735"/>
    <lineage>
        <taxon>Bacteria</taxon>
        <taxon>Pseudomonadati</taxon>
        <taxon>Pseudomonadota</taxon>
        <taxon>Betaproteobacteria</taxon>
        <taxon>Burkholderiales</taxon>
        <taxon>Alcaligenaceae</taxon>
        <taxon>Achromobacter</taxon>
    </lineage>
</organism>
<keyword evidence="3" id="KW-1185">Reference proteome</keyword>
<dbReference type="CDD" id="cd19097">
    <property type="entry name" value="AKR_unchar"/>
    <property type="match status" value="1"/>
</dbReference>
<dbReference type="AlphaFoldDB" id="A0A6J5A6Q0"/>